<dbReference type="Gene3D" id="3.15.10.20">
    <property type="entry name" value="Activator of Hsp90 ATPase Aha1, N-terminal domain"/>
    <property type="match status" value="1"/>
</dbReference>
<dbReference type="SUPFAM" id="SSF103111">
    <property type="entry name" value="Activator of Hsp90 ATPase, Aha1"/>
    <property type="match status" value="1"/>
</dbReference>
<dbReference type="Pfam" id="PF09229">
    <property type="entry name" value="Aha1_N"/>
    <property type="match status" value="1"/>
</dbReference>
<reference evidence="3 4" key="1">
    <citation type="submission" date="2016-10" db="EMBL/GenBank/DDBJ databases">
        <authorList>
            <person name="Cai Z."/>
        </authorList>
    </citation>
    <scope>NUCLEOTIDE SEQUENCE [LARGE SCALE GENOMIC DNA]</scope>
</reference>
<dbReference type="AlphaFoldDB" id="A0A383VNW9"/>
<name>A0A383VNW9_TETOB</name>
<evidence type="ECO:0000259" key="2">
    <source>
        <dbReference type="SMART" id="SM01000"/>
    </source>
</evidence>
<keyword evidence="4" id="KW-1185">Reference proteome</keyword>
<feature type="domain" description="Activator of Hsp90 ATPase AHSA1-like N-terminal" evidence="2">
    <location>
        <begin position="29"/>
        <end position="160"/>
    </location>
</feature>
<dbReference type="InterPro" id="IPR015310">
    <property type="entry name" value="AHSA1-like_N"/>
</dbReference>
<dbReference type="GO" id="GO:0001671">
    <property type="term" value="F:ATPase activator activity"/>
    <property type="evidence" value="ECO:0007669"/>
    <property type="project" value="InterPro"/>
</dbReference>
<dbReference type="GO" id="GO:0005829">
    <property type="term" value="C:cytosol"/>
    <property type="evidence" value="ECO:0007669"/>
    <property type="project" value="TreeGrafter"/>
</dbReference>
<dbReference type="PANTHER" id="PTHR13009:SF22">
    <property type="entry name" value="LD43819P"/>
    <property type="match status" value="1"/>
</dbReference>
<dbReference type="PANTHER" id="PTHR13009">
    <property type="entry name" value="HEAT SHOCK PROTEIN 90 HSP90 CO-CHAPERONE AHA-1"/>
    <property type="match status" value="1"/>
</dbReference>
<dbReference type="SMART" id="SM01000">
    <property type="entry name" value="Aha1_N"/>
    <property type="match status" value="1"/>
</dbReference>
<dbReference type="STRING" id="3088.A0A383VNW9"/>
<accession>A0A383VNW9</accession>
<dbReference type="GO" id="GO:0051087">
    <property type="term" value="F:protein-folding chaperone binding"/>
    <property type="evidence" value="ECO:0007669"/>
    <property type="project" value="InterPro"/>
</dbReference>
<dbReference type="GO" id="GO:0006457">
    <property type="term" value="P:protein folding"/>
    <property type="evidence" value="ECO:0007669"/>
    <property type="project" value="TreeGrafter"/>
</dbReference>
<sequence length="161" mass="18608">MAKWDERDPRWLVQHRDDGKNVNGWHWEEKNRLEWTKQRLRELLPAIPAAETGNLRISEVTDVVGEAMTSTRKGNKKLAIYDVKITMKWEAQAEDDAEQYKGTLQLDDFASHSEPEEYIVTVTADATGEVDKRELYKGIAESLRPQIIDALQQLVQEMVEL</sequence>
<dbReference type="Proteomes" id="UP000256970">
    <property type="component" value="Unassembled WGS sequence"/>
</dbReference>
<organism evidence="3 4">
    <name type="scientific">Tetradesmus obliquus</name>
    <name type="common">Green alga</name>
    <name type="synonym">Acutodesmus obliquus</name>
    <dbReference type="NCBI Taxonomy" id="3088"/>
    <lineage>
        <taxon>Eukaryota</taxon>
        <taxon>Viridiplantae</taxon>
        <taxon>Chlorophyta</taxon>
        <taxon>core chlorophytes</taxon>
        <taxon>Chlorophyceae</taxon>
        <taxon>CS clade</taxon>
        <taxon>Sphaeropleales</taxon>
        <taxon>Scenedesmaceae</taxon>
        <taxon>Tetradesmus</taxon>
    </lineage>
</organism>
<evidence type="ECO:0000256" key="1">
    <source>
        <dbReference type="ARBA" id="ARBA00006817"/>
    </source>
</evidence>
<dbReference type="InterPro" id="IPR036338">
    <property type="entry name" value="Aha1"/>
</dbReference>
<gene>
    <name evidence="3" type="ORF">BQ4739_LOCUS6865</name>
</gene>
<protein>
    <recommendedName>
        <fullName evidence="2">Activator of Hsp90 ATPase AHSA1-like N-terminal domain-containing protein</fullName>
    </recommendedName>
</protein>
<dbReference type="EMBL" id="FNXT01000701">
    <property type="protein sequence ID" value="SZX66452.1"/>
    <property type="molecule type" value="Genomic_DNA"/>
</dbReference>
<evidence type="ECO:0000313" key="3">
    <source>
        <dbReference type="EMBL" id="SZX66452.1"/>
    </source>
</evidence>
<comment type="similarity">
    <text evidence="1">Belongs to the AHA1 family.</text>
</comment>
<evidence type="ECO:0000313" key="4">
    <source>
        <dbReference type="Proteomes" id="UP000256970"/>
    </source>
</evidence>
<proteinExistence type="inferred from homology"/>